<evidence type="ECO:0000313" key="1">
    <source>
        <dbReference type="EMBL" id="CAD7081024.1"/>
    </source>
</evidence>
<accession>A0A7R8UI79</accession>
<sequence>MEAKRLRVIIDSNTTISPLSENLISAKIDGYPQGHRLYLVEPTKTPAVKNLMLARILIKPRDDNVIPIRVLNTSERPVAIKQGDVIGLCEPVATITRLESSEMKAEVPLRQVSTEVLEPNRLPAEEYQKAANLVDEFSDVFAESSDDRGRTKLVTHRINTGDSKPIRQAPRRLPLAKQPEVDKMMADMEKQGIIEPSNSPWRLILKLTKILFGKHSMLKKQYPEIIREDLVTEKHKIAEVIWKTISSITDIIISMPSHKGQLKHELRAHFISVYLKIQPKYALKCLNSSLPCVNANRLLTIPEQELILLLQGLQSSSESLNAYKLSKPCKPPREQLPTMRIDRSSLRAFPFTTASHTFDYILRGVLLIFSFVTGINLHE</sequence>
<dbReference type="Gene3D" id="3.10.10.10">
    <property type="entry name" value="HIV Type 1 Reverse Transcriptase, subunit A, domain 1"/>
    <property type="match status" value="1"/>
</dbReference>
<dbReference type="SUPFAM" id="SSF56672">
    <property type="entry name" value="DNA/RNA polymerases"/>
    <property type="match status" value="1"/>
</dbReference>
<dbReference type="EMBL" id="LR899010">
    <property type="protein sequence ID" value="CAD7081024.1"/>
    <property type="molecule type" value="Genomic_DNA"/>
</dbReference>
<protein>
    <submittedName>
        <fullName evidence="1">Uncharacterized protein</fullName>
    </submittedName>
</protein>
<gene>
    <name evidence="1" type="ORF">HERILL_LOCUS4150</name>
</gene>
<evidence type="ECO:0000313" key="2">
    <source>
        <dbReference type="Proteomes" id="UP000594454"/>
    </source>
</evidence>
<proteinExistence type="predicted"/>
<organism evidence="1 2">
    <name type="scientific">Hermetia illucens</name>
    <name type="common">Black soldier fly</name>
    <dbReference type="NCBI Taxonomy" id="343691"/>
    <lineage>
        <taxon>Eukaryota</taxon>
        <taxon>Metazoa</taxon>
        <taxon>Ecdysozoa</taxon>
        <taxon>Arthropoda</taxon>
        <taxon>Hexapoda</taxon>
        <taxon>Insecta</taxon>
        <taxon>Pterygota</taxon>
        <taxon>Neoptera</taxon>
        <taxon>Endopterygota</taxon>
        <taxon>Diptera</taxon>
        <taxon>Brachycera</taxon>
        <taxon>Stratiomyomorpha</taxon>
        <taxon>Stratiomyidae</taxon>
        <taxon>Hermetiinae</taxon>
        <taxon>Hermetia</taxon>
    </lineage>
</organism>
<reference evidence="1 2" key="1">
    <citation type="submission" date="2020-11" db="EMBL/GenBank/DDBJ databases">
        <authorList>
            <person name="Wallbank WR R."/>
            <person name="Pardo Diaz C."/>
            <person name="Kozak K."/>
            <person name="Martin S."/>
            <person name="Jiggins C."/>
            <person name="Moest M."/>
            <person name="Warren A I."/>
            <person name="Generalovic N T."/>
            <person name="Byers J.R.P. K."/>
            <person name="Montejo-Kovacevich G."/>
            <person name="Yen C E."/>
        </authorList>
    </citation>
    <scope>NUCLEOTIDE SEQUENCE [LARGE SCALE GENOMIC DNA]</scope>
</reference>
<dbReference type="InterPro" id="IPR043502">
    <property type="entry name" value="DNA/RNA_pol_sf"/>
</dbReference>
<dbReference type="Proteomes" id="UP000594454">
    <property type="component" value="Chromosome 2"/>
</dbReference>
<name>A0A7R8UI79_HERIL</name>
<dbReference type="GO" id="GO:0071897">
    <property type="term" value="P:DNA biosynthetic process"/>
    <property type="evidence" value="ECO:0007669"/>
    <property type="project" value="UniProtKB-ARBA"/>
</dbReference>
<dbReference type="OrthoDB" id="6783748at2759"/>
<dbReference type="InParanoid" id="A0A7R8UI79"/>
<keyword evidence="2" id="KW-1185">Reference proteome</keyword>
<dbReference type="AlphaFoldDB" id="A0A7R8UI79"/>